<name>D8LKF1_ECTSI</name>
<protein>
    <submittedName>
        <fullName evidence="3">Uncharacterized protein</fullName>
    </submittedName>
</protein>
<evidence type="ECO:0000256" key="2">
    <source>
        <dbReference type="SAM" id="SignalP"/>
    </source>
</evidence>
<proteinExistence type="predicted"/>
<dbReference type="EMBL" id="FN649744">
    <property type="protein sequence ID" value="CBN74541.1"/>
    <property type="molecule type" value="Genomic_DNA"/>
</dbReference>
<dbReference type="Proteomes" id="UP000002630">
    <property type="component" value="Linkage Group LG19"/>
</dbReference>
<dbReference type="EMBL" id="FN648487">
    <property type="protein sequence ID" value="CBN74541.1"/>
    <property type="molecule type" value="Genomic_DNA"/>
</dbReference>
<feature type="signal peptide" evidence="2">
    <location>
        <begin position="1"/>
        <end position="40"/>
    </location>
</feature>
<sequence length="72" mass="8274">MTRIMRKAKTRETPRRMAWFTRTSLLTMLWLTSLWPLSPSLQTDMHPNLDTHDDLSTKATTIKAGCGDRSPV</sequence>
<organism evidence="3 4">
    <name type="scientific">Ectocarpus siliculosus</name>
    <name type="common">Brown alga</name>
    <name type="synonym">Conferva siliculosa</name>
    <dbReference type="NCBI Taxonomy" id="2880"/>
    <lineage>
        <taxon>Eukaryota</taxon>
        <taxon>Sar</taxon>
        <taxon>Stramenopiles</taxon>
        <taxon>Ochrophyta</taxon>
        <taxon>PX clade</taxon>
        <taxon>Phaeophyceae</taxon>
        <taxon>Ectocarpales</taxon>
        <taxon>Ectocarpaceae</taxon>
        <taxon>Ectocarpus</taxon>
    </lineage>
</organism>
<gene>
    <name evidence="3" type="ORF">Esi_0030_0021</name>
</gene>
<dbReference type="InParanoid" id="D8LKF1"/>
<accession>D8LKF1</accession>
<dbReference type="AlphaFoldDB" id="D8LKF1"/>
<feature type="chain" id="PRO_5003117280" evidence="2">
    <location>
        <begin position="41"/>
        <end position="72"/>
    </location>
</feature>
<feature type="region of interest" description="Disordered" evidence="1">
    <location>
        <begin position="52"/>
        <end position="72"/>
    </location>
</feature>
<evidence type="ECO:0000256" key="1">
    <source>
        <dbReference type="SAM" id="MobiDB-lite"/>
    </source>
</evidence>
<keyword evidence="2" id="KW-0732">Signal</keyword>
<evidence type="ECO:0000313" key="3">
    <source>
        <dbReference type="EMBL" id="CBN74541.1"/>
    </source>
</evidence>
<keyword evidence="4" id="KW-1185">Reference proteome</keyword>
<evidence type="ECO:0000313" key="4">
    <source>
        <dbReference type="Proteomes" id="UP000002630"/>
    </source>
</evidence>
<reference evidence="3 4" key="1">
    <citation type="journal article" date="2010" name="Nature">
        <title>The Ectocarpus genome and the independent evolution of multicellularity in brown algae.</title>
        <authorList>
            <person name="Cock J.M."/>
            <person name="Sterck L."/>
            <person name="Rouze P."/>
            <person name="Scornet D."/>
            <person name="Allen A.E."/>
            <person name="Amoutzias G."/>
            <person name="Anthouard V."/>
            <person name="Artiguenave F."/>
            <person name="Aury J.M."/>
            <person name="Badger J.H."/>
            <person name="Beszteri B."/>
            <person name="Billiau K."/>
            <person name="Bonnet E."/>
            <person name="Bothwell J.H."/>
            <person name="Bowler C."/>
            <person name="Boyen C."/>
            <person name="Brownlee C."/>
            <person name="Carrano C.J."/>
            <person name="Charrier B."/>
            <person name="Cho G.Y."/>
            <person name="Coelho S.M."/>
            <person name="Collen J."/>
            <person name="Corre E."/>
            <person name="Da Silva C."/>
            <person name="Delage L."/>
            <person name="Delaroque N."/>
            <person name="Dittami S.M."/>
            <person name="Doulbeau S."/>
            <person name="Elias M."/>
            <person name="Farnham G."/>
            <person name="Gachon C.M."/>
            <person name="Gschloessl B."/>
            <person name="Heesch S."/>
            <person name="Jabbari K."/>
            <person name="Jubin C."/>
            <person name="Kawai H."/>
            <person name="Kimura K."/>
            <person name="Kloareg B."/>
            <person name="Kupper F.C."/>
            <person name="Lang D."/>
            <person name="Le Bail A."/>
            <person name="Leblanc C."/>
            <person name="Lerouge P."/>
            <person name="Lohr M."/>
            <person name="Lopez P.J."/>
            <person name="Martens C."/>
            <person name="Maumus F."/>
            <person name="Michel G."/>
            <person name="Miranda-Saavedra D."/>
            <person name="Morales J."/>
            <person name="Moreau H."/>
            <person name="Motomura T."/>
            <person name="Nagasato C."/>
            <person name="Napoli C.A."/>
            <person name="Nelson D.R."/>
            <person name="Nyvall-Collen P."/>
            <person name="Peters A.F."/>
            <person name="Pommier C."/>
            <person name="Potin P."/>
            <person name="Poulain J."/>
            <person name="Quesneville H."/>
            <person name="Read B."/>
            <person name="Rensing S.A."/>
            <person name="Ritter A."/>
            <person name="Rousvoal S."/>
            <person name="Samanta M."/>
            <person name="Samson G."/>
            <person name="Schroeder D.C."/>
            <person name="Segurens B."/>
            <person name="Strittmatter M."/>
            <person name="Tonon T."/>
            <person name="Tregear J.W."/>
            <person name="Valentin K."/>
            <person name="von Dassow P."/>
            <person name="Yamagishi T."/>
            <person name="Van de Peer Y."/>
            <person name="Wincker P."/>
        </authorList>
    </citation>
    <scope>NUCLEOTIDE SEQUENCE [LARGE SCALE GENOMIC DNA]</scope>
    <source>
        <strain evidence="4">Ec32 / CCAP1310/4</strain>
    </source>
</reference>